<dbReference type="PROSITE" id="PS00463">
    <property type="entry name" value="ZN2_CY6_FUNGAL_1"/>
    <property type="match status" value="1"/>
</dbReference>
<dbReference type="SMART" id="SM00066">
    <property type="entry name" value="GAL4"/>
    <property type="match status" value="1"/>
</dbReference>
<dbReference type="PANTHER" id="PTHR47256">
    <property type="entry name" value="ZN(II)2CYS6 TRANSCRIPTION FACTOR (EUROFUNG)-RELATED"/>
    <property type="match status" value="1"/>
</dbReference>
<evidence type="ECO:0000256" key="3">
    <source>
        <dbReference type="SAM" id="MobiDB-lite"/>
    </source>
</evidence>
<proteinExistence type="predicted"/>
<keyword evidence="1" id="KW-0539">Nucleus</keyword>
<evidence type="ECO:0000256" key="2">
    <source>
        <dbReference type="SAM" id="Coils"/>
    </source>
</evidence>
<feature type="domain" description="Zn(2)-C6 fungal-type" evidence="4">
    <location>
        <begin position="40"/>
        <end position="71"/>
    </location>
</feature>
<dbReference type="EMBL" id="MU865690">
    <property type="protein sequence ID" value="KAK4220609.1"/>
    <property type="molecule type" value="Genomic_DNA"/>
</dbReference>
<gene>
    <name evidence="5" type="ORF">QBC38DRAFT_493879</name>
</gene>
<dbReference type="Gene3D" id="4.10.240.10">
    <property type="entry name" value="Zn(2)-C6 fungal-type DNA-binding domain"/>
    <property type="match status" value="1"/>
</dbReference>
<dbReference type="PROSITE" id="PS50048">
    <property type="entry name" value="ZN2_CY6_FUNGAL_2"/>
    <property type="match status" value="1"/>
</dbReference>
<dbReference type="SUPFAM" id="SSF57701">
    <property type="entry name" value="Zn2/Cys6 DNA-binding domain"/>
    <property type="match status" value="1"/>
</dbReference>
<name>A0AAN6YJU5_9PEZI</name>
<dbReference type="InterPro" id="IPR053187">
    <property type="entry name" value="Notoamide_regulator"/>
</dbReference>
<accession>A0AAN6YJU5</accession>
<feature type="region of interest" description="Disordered" evidence="3">
    <location>
        <begin position="1"/>
        <end position="30"/>
    </location>
</feature>
<dbReference type="CDD" id="cd12148">
    <property type="entry name" value="fungal_TF_MHR"/>
    <property type="match status" value="1"/>
</dbReference>
<dbReference type="InterPro" id="IPR036864">
    <property type="entry name" value="Zn2-C6_fun-type_DNA-bd_sf"/>
</dbReference>
<dbReference type="GO" id="GO:0008270">
    <property type="term" value="F:zinc ion binding"/>
    <property type="evidence" value="ECO:0007669"/>
    <property type="project" value="InterPro"/>
</dbReference>
<reference evidence="5" key="1">
    <citation type="journal article" date="2023" name="Mol. Phylogenet. Evol.">
        <title>Genome-scale phylogeny and comparative genomics of the fungal order Sordariales.</title>
        <authorList>
            <person name="Hensen N."/>
            <person name="Bonometti L."/>
            <person name="Westerberg I."/>
            <person name="Brannstrom I.O."/>
            <person name="Guillou S."/>
            <person name="Cros-Aarteil S."/>
            <person name="Calhoun S."/>
            <person name="Haridas S."/>
            <person name="Kuo A."/>
            <person name="Mondo S."/>
            <person name="Pangilinan J."/>
            <person name="Riley R."/>
            <person name="LaButti K."/>
            <person name="Andreopoulos B."/>
            <person name="Lipzen A."/>
            <person name="Chen C."/>
            <person name="Yan M."/>
            <person name="Daum C."/>
            <person name="Ng V."/>
            <person name="Clum A."/>
            <person name="Steindorff A."/>
            <person name="Ohm R.A."/>
            <person name="Martin F."/>
            <person name="Silar P."/>
            <person name="Natvig D.O."/>
            <person name="Lalanne C."/>
            <person name="Gautier V."/>
            <person name="Ament-Velasquez S.L."/>
            <person name="Kruys A."/>
            <person name="Hutchinson M.I."/>
            <person name="Powell A.J."/>
            <person name="Barry K."/>
            <person name="Miller A.N."/>
            <person name="Grigoriev I.V."/>
            <person name="Debuchy R."/>
            <person name="Gladieux P."/>
            <person name="Hiltunen Thoren M."/>
            <person name="Johannesson H."/>
        </authorList>
    </citation>
    <scope>NUCLEOTIDE SEQUENCE</scope>
    <source>
        <strain evidence="5">CBS 990.96</strain>
    </source>
</reference>
<feature type="compositionally biased region" description="Polar residues" evidence="3">
    <location>
        <begin position="14"/>
        <end position="30"/>
    </location>
</feature>
<sequence>MPFHPIAPAPKAQHATSSSRSPVSHITTNLPKRRDVVRKACVPCKIRKGKCSSGQPCTQCTVRDNADECLYEQSQEEILRMDNARLEKLVRELEGRLAQMKNEPVDIANPSQHLFPNDPYGPDGQAFPPASSHTSFLSPHTPFSLMGGSSNDLSQATNTEMLLNLPSQPSSVSLLHPLHLLPQLPSSRLDREAIVFPLPQNSLAYELSICHPCVYPALAPPDGELLGVQISFDSASQQGQINFLQSINPPLVGLGLTLCDPRLVGLEISGQWTKVSIDNILTVELISRYLETDHPIVVPFDADLFLDGLSTHNYRYCSPLLVTAILAWSCQAYATSYPDLPLKELATLFMSEADHLFWQFQSPYPITHVSAAIILDLCSSVCGRSEESKKYRAATLEIGKTLNLVGTPSHATQEDRPWVGYATDDLRAMSHTAWALFLHQTHIEMHTCTSTVAGPPLLPLPGRDPYMGPDGLLAILPYPLHVGTSYVVDLDLALLIHEANKQSYGVDNNGVHQQQSLEQAELCFQRLLAWSTALPFGCARGDQNTPAILMMHMYFHGAVTAIFQPFIQGPLQNLPLQTFTSKGSVLSAFNSSVDQLKRLVIAYRRNFELQTHDTVLTMFGAAYLASVLCQLGPSKERNDVLERRHYFALCISAMLTRFPQFLSFKTVMSGLISVGLSTRTITTDYAKAVLADIARRGGAWQDSLDHEIDSEMVVDFELALTDRSLATATNMSSRLVDIDGMGGV</sequence>
<organism evidence="5 6">
    <name type="scientific">Podospora fimiseda</name>
    <dbReference type="NCBI Taxonomy" id="252190"/>
    <lineage>
        <taxon>Eukaryota</taxon>
        <taxon>Fungi</taxon>
        <taxon>Dikarya</taxon>
        <taxon>Ascomycota</taxon>
        <taxon>Pezizomycotina</taxon>
        <taxon>Sordariomycetes</taxon>
        <taxon>Sordariomycetidae</taxon>
        <taxon>Sordariales</taxon>
        <taxon>Podosporaceae</taxon>
        <taxon>Podospora</taxon>
    </lineage>
</organism>
<reference evidence="5" key="2">
    <citation type="submission" date="2023-05" db="EMBL/GenBank/DDBJ databases">
        <authorList>
            <consortium name="Lawrence Berkeley National Laboratory"/>
            <person name="Steindorff A."/>
            <person name="Hensen N."/>
            <person name="Bonometti L."/>
            <person name="Westerberg I."/>
            <person name="Brannstrom I.O."/>
            <person name="Guillou S."/>
            <person name="Cros-Aarteil S."/>
            <person name="Calhoun S."/>
            <person name="Haridas S."/>
            <person name="Kuo A."/>
            <person name="Mondo S."/>
            <person name="Pangilinan J."/>
            <person name="Riley R."/>
            <person name="Labutti K."/>
            <person name="Andreopoulos B."/>
            <person name="Lipzen A."/>
            <person name="Chen C."/>
            <person name="Yanf M."/>
            <person name="Daum C."/>
            <person name="Ng V."/>
            <person name="Clum A."/>
            <person name="Ohm R."/>
            <person name="Martin F."/>
            <person name="Silar P."/>
            <person name="Natvig D."/>
            <person name="Lalanne C."/>
            <person name="Gautier V."/>
            <person name="Ament-Velasquez S.L."/>
            <person name="Kruys A."/>
            <person name="Hutchinson M.I."/>
            <person name="Powell A.J."/>
            <person name="Barry K."/>
            <person name="Miller A.N."/>
            <person name="Grigoriev I.V."/>
            <person name="Debuchy R."/>
            <person name="Gladieux P."/>
            <person name="Thoren M.H."/>
            <person name="Johannesson H."/>
        </authorList>
    </citation>
    <scope>NUCLEOTIDE SEQUENCE</scope>
    <source>
        <strain evidence="5">CBS 990.96</strain>
    </source>
</reference>
<evidence type="ECO:0000313" key="5">
    <source>
        <dbReference type="EMBL" id="KAK4220609.1"/>
    </source>
</evidence>
<dbReference type="AlphaFoldDB" id="A0AAN6YJU5"/>
<evidence type="ECO:0000259" key="4">
    <source>
        <dbReference type="PROSITE" id="PS50048"/>
    </source>
</evidence>
<dbReference type="InterPro" id="IPR001138">
    <property type="entry name" value="Zn2Cys6_DnaBD"/>
</dbReference>
<keyword evidence="6" id="KW-1185">Reference proteome</keyword>
<keyword evidence="2" id="KW-0175">Coiled coil</keyword>
<protein>
    <recommendedName>
        <fullName evidence="4">Zn(2)-C6 fungal-type domain-containing protein</fullName>
    </recommendedName>
</protein>
<dbReference type="CDD" id="cd00067">
    <property type="entry name" value="GAL4"/>
    <property type="match status" value="1"/>
</dbReference>
<evidence type="ECO:0000313" key="6">
    <source>
        <dbReference type="Proteomes" id="UP001301958"/>
    </source>
</evidence>
<comment type="caution">
    <text evidence="5">The sequence shown here is derived from an EMBL/GenBank/DDBJ whole genome shotgun (WGS) entry which is preliminary data.</text>
</comment>
<evidence type="ECO:0000256" key="1">
    <source>
        <dbReference type="ARBA" id="ARBA00023242"/>
    </source>
</evidence>
<dbReference type="Pfam" id="PF00172">
    <property type="entry name" value="Zn_clus"/>
    <property type="match status" value="1"/>
</dbReference>
<feature type="coiled-coil region" evidence="2">
    <location>
        <begin position="76"/>
        <end position="103"/>
    </location>
</feature>
<dbReference type="Proteomes" id="UP001301958">
    <property type="component" value="Unassembled WGS sequence"/>
</dbReference>
<dbReference type="PANTHER" id="PTHR47256:SF1">
    <property type="entry name" value="ZN(II)2CYS6 TRANSCRIPTION FACTOR (EUROFUNG)"/>
    <property type="match status" value="1"/>
</dbReference>
<dbReference type="GO" id="GO:0000981">
    <property type="term" value="F:DNA-binding transcription factor activity, RNA polymerase II-specific"/>
    <property type="evidence" value="ECO:0007669"/>
    <property type="project" value="InterPro"/>
</dbReference>